<protein>
    <submittedName>
        <fullName evidence="2">Uncharacterized protein</fullName>
    </submittedName>
</protein>
<proteinExistence type="predicted"/>
<gene>
    <name evidence="2" type="ORF">BAURA86_03654</name>
</gene>
<evidence type="ECO:0000313" key="3">
    <source>
        <dbReference type="Proteomes" id="UP000234300"/>
    </source>
</evidence>
<name>A0A2H1KYR2_BREAU</name>
<dbReference type="EMBL" id="FXZI01000019">
    <property type="protein sequence ID" value="SMY04362.1"/>
    <property type="molecule type" value="Genomic_DNA"/>
</dbReference>
<reference evidence="2 3" key="1">
    <citation type="submission" date="2017-03" db="EMBL/GenBank/DDBJ databases">
        <authorList>
            <person name="Afonso C.L."/>
            <person name="Miller P.J."/>
            <person name="Scott M.A."/>
            <person name="Spackman E."/>
            <person name="Goraichik I."/>
            <person name="Dimitrov K.M."/>
            <person name="Suarez D.L."/>
            <person name="Swayne D.E."/>
        </authorList>
    </citation>
    <scope>NUCLEOTIDE SEQUENCE [LARGE SCALE GENOMIC DNA]</scope>
    <source>
        <strain evidence="3">8(6)</strain>
    </source>
</reference>
<organism evidence="2 3">
    <name type="scientific">Brevibacterium aurantiacum</name>
    <dbReference type="NCBI Taxonomy" id="273384"/>
    <lineage>
        <taxon>Bacteria</taxon>
        <taxon>Bacillati</taxon>
        <taxon>Actinomycetota</taxon>
        <taxon>Actinomycetes</taxon>
        <taxon>Micrococcales</taxon>
        <taxon>Brevibacteriaceae</taxon>
        <taxon>Brevibacterium</taxon>
    </lineage>
</organism>
<evidence type="ECO:0000313" key="2">
    <source>
        <dbReference type="EMBL" id="SMY04362.1"/>
    </source>
</evidence>
<feature type="region of interest" description="Disordered" evidence="1">
    <location>
        <begin position="348"/>
        <end position="367"/>
    </location>
</feature>
<evidence type="ECO:0000256" key="1">
    <source>
        <dbReference type="SAM" id="MobiDB-lite"/>
    </source>
</evidence>
<sequence length="442" mass="49211">MTTFDNGLTAIELTDRERKALQELSEFPFFEAVLGRRSRRFPVGGEIPDGVLAFTSRKESRPLTDLQRALVLAMVTGQTGWHFGISRHPGYAPQFPNYSGSAIGRTFPSAAGFHTTQFFFTDDSGTYYLPTRDGVLDQQLDITTFDSGDAVENALNAVLARAVRISDERLHLPREQPYFEGHNTWIGNWPGSLLVIPVADLDQQTLLNIAFFSQNGYVIYDDINDREIPGLEKYRHRLVRFDDPQPLSFVEQYSLAEASAELMTSSYVGHLALGAIGLGGWSFDGIDRLSVLGASGDPDVPGLGSRYDTDDRWAMPNPTGRDGVFESFTKPHFGSMRKVVEALADRKFGPGGPFNPGTPGPWKDPEKVRSAAVPFDEEFMELFTTQAECIDASFGKFPGTVPSVWIMNYLQAQHLDTDFYDEKFSPGAYLSTHATEQERWNS</sequence>
<dbReference type="Proteomes" id="UP000234300">
    <property type="component" value="Unassembled WGS sequence"/>
</dbReference>
<dbReference type="AlphaFoldDB" id="A0A2H1KYR2"/>
<accession>A0A2H1KYR2</accession>